<organism evidence="24 25">
    <name type="scientific">Paraconiothyrium brasiliense</name>
    <dbReference type="NCBI Taxonomy" id="300254"/>
    <lineage>
        <taxon>Eukaryota</taxon>
        <taxon>Fungi</taxon>
        <taxon>Dikarya</taxon>
        <taxon>Ascomycota</taxon>
        <taxon>Pezizomycotina</taxon>
        <taxon>Dothideomycetes</taxon>
        <taxon>Pleosporomycetidae</taxon>
        <taxon>Pleosporales</taxon>
        <taxon>Massarineae</taxon>
        <taxon>Didymosphaeriaceae</taxon>
        <taxon>Paraconiothyrium</taxon>
    </lineage>
</organism>
<keyword evidence="11 23" id="KW-0732">Signal</keyword>
<evidence type="ECO:0000256" key="8">
    <source>
        <dbReference type="ARBA" id="ARBA00022512"/>
    </source>
</evidence>
<dbReference type="InterPro" id="IPR050732">
    <property type="entry name" value="Beta-glucan_modifiers"/>
</dbReference>
<keyword evidence="25" id="KW-1185">Reference proteome</keyword>
<evidence type="ECO:0000256" key="11">
    <source>
        <dbReference type="ARBA" id="ARBA00022729"/>
    </source>
</evidence>
<keyword evidence="12" id="KW-0378">Hydrolase</keyword>
<dbReference type="InterPro" id="IPR017853">
    <property type="entry name" value="GH"/>
</dbReference>
<keyword evidence="18" id="KW-0624">Polysaccharide degradation</keyword>
<evidence type="ECO:0000256" key="1">
    <source>
        <dbReference type="ARBA" id="ARBA00000382"/>
    </source>
</evidence>
<keyword evidence="15" id="KW-0119">Carbohydrate metabolism</keyword>
<keyword evidence="14" id="KW-0325">Glycoprotein</keyword>
<evidence type="ECO:0000256" key="12">
    <source>
        <dbReference type="ARBA" id="ARBA00022801"/>
    </source>
</evidence>
<dbReference type="Proteomes" id="UP001521785">
    <property type="component" value="Unassembled WGS sequence"/>
</dbReference>
<comment type="caution">
    <text evidence="24">The sequence shown here is derived from an EMBL/GenBank/DDBJ whole genome shotgun (WGS) entry which is preliminary data.</text>
</comment>
<dbReference type="PANTHER" id="PTHR16631">
    <property type="entry name" value="GLUCAN 1,3-BETA-GLUCOSIDASE"/>
    <property type="match status" value="1"/>
</dbReference>
<evidence type="ECO:0000313" key="24">
    <source>
        <dbReference type="EMBL" id="KAL1591677.1"/>
    </source>
</evidence>
<evidence type="ECO:0000256" key="18">
    <source>
        <dbReference type="ARBA" id="ARBA00023326"/>
    </source>
</evidence>
<dbReference type="EC" id="3.2.1.39" evidence="5"/>
<sequence length="314" mass="33631">MQSFSTLLALAATFTAANAAGYKGFNTGSTFSTGANKQQVDFAYEMKAAQELPDTNGEWTSVRLYTMIQGGTTNTPISAIPAAIETNSTLLLGLWASETSDVFQNEITALKNAITQYGTDFTSRVTGISVGSEDLYRNSINEVGATADQVVDYITQVRAAIKGTSLEGKPVGHVDTWDAFTNAANSKVISAIDFLGMDAYPYYQPSSPGGNAIGNANTTFWKAYTDTVGAAQGKPVWITETGWPIIGDTDGAAIPGVDNARTYWSETICHALANNINMYYFQLQSSQGQQVNPDWGIKPAGDIVNEPARFQLTC</sequence>
<name>A0ABR3QHP0_9PLEO</name>
<evidence type="ECO:0000256" key="13">
    <source>
        <dbReference type="ARBA" id="ARBA00023136"/>
    </source>
</evidence>
<proteinExistence type="inferred from homology"/>
<evidence type="ECO:0000256" key="9">
    <source>
        <dbReference type="ARBA" id="ARBA00022525"/>
    </source>
</evidence>
<dbReference type="PANTHER" id="PTHR16631:SF13">
    <property type="entry name" value="GLUCAN ENDO-1,3-BETA-GLUCOSIDASE EGLC-RELATED"/>
    <property type="match status" value="1"/>
</dbReference>
<accession>A0ABR3QHP0</accession>
<dbReference type="Pfam" id="PF00332">
    <property type="entry name" value="Glyco_hydro_17"/>
    <property type="match status" value="1"/>
</dbReference>
<evidence type="ECO:0000256" key="10">
    <source>
        <dbReference type="ARBA" id="ARBA00022622"/>
    </source>
</evidence>
<evidence type="ECO:0000256" key="3">
    <source>
        <dbReference type="ARBA" id="ARBA00004609"/>
    </source>
</evidence>
<evidence type="ECO:0000256" key="7">
    <source>
        <dbReference type="ARBA" id="ARBA00022475"/>
    </source>
</evidence>
<comment type="function">
    <text evidence="19">Glucanases play a role in cell expansion during growth, in cell-cell fusion during mating, and in spore release during sporulation. This enzyme may be involved in beta-glucan degradation and also function biosynthetically as a transglycosylase.</text>
</comment>
<protein>
    <recommendedName>
        <fullName evidence="6">Probable glucan endo-1,3-beta-glucosidase eglC</fullName>
        <ecNumber evidence="5">3.2.1.39</ecNumber>
    </recommendedName>
    <alternativeName>
        <fullName evidence="20">Endo-1,3-beta-glucanase eglC</fullName>
    </alternativeName>
    <alternativeName>
        <fullName evidence="21">Laminarinase eglC</fullName>
    </alternativeName>
</protein>
<keyword evidence="17" id="KW-0961">Cell wall biogenesis/degradation</keyword>
<dbReference type="SUPFAM" id="SSF51445">
    <property type="entry name" value="(Trans)glycosidases"/>
    <property type="match status" value="1"/>
</dbReference>
<evidence type="ECO:0000256" key="19">
    <source>
        <dbReference type="ARBA" id="ARBA00025152"/>
    </source>
</evidence>
<keyword evidence="8" id="KW-0134">Cell wall</keyword>
<comment type="similarity">
    <text evidence="4 22">Belongs to the glycosyl hydrolase 17 family.</text>
</comment>
<dbReference type="InterPro" id="IPR000490">
    <property type="entry name" value="Glyco_hydro_17"/>
</dbReference>
<dbReference type="EMBL" id="JAKJXO020000023">
    <property type="protein sequence ID" value="KAL1591677.1"/>
    <property type="molecule type" value="Genomic_DNA"/>
</dbReference>
<reference evidence="24 25" key="1">
    <citation type="submission" date="2024-02" db="EMBL/GenBank/DDBJ databases">
        <title>De novo assembly and annotation of 12 fungi associated with fruit tree decline syndrome in Ontario, Canada.</title>
        <authorList>
            <person name="Sulman M."/>
            <person name="Ellouze W."/>
            <person name="Ilyukhin E."/>
        </authorList>
    </citation>
    <scope>NUCLEOTIDE SEQUENCE [LARGE SCALE GENOMIC DNA]</scope>
    <source>
        <strain evidence="24 25">M42-189</strain>
    </source>
</reference>
<evidence type="ECO:0000256" key="2">
    <source>
        <dbReference type="ARBA" id="ARBA00004191"/>
    </source>
</evidence>
<gene>
    <name evidence="24" type="ORF">SLS60_011676</name>
</gene>
<keyword evidence="16" id="KW-0449">Lipoprotein</keyword>
<evidence type="ECO:0000256" key="14">
    <source>
        <dbReference type="ARBA" id="ARBA00023180"/>
    </source>
</evidence>
<evidence type="ECO:0000256" key="15">
    <source>
        <dbReference type="ARBA" id="ARBA00023277"/>
    </source>
</evidence>
<evidence type="ECO:0000256" key="20">
    <source>
        <dbReference type="ARBA" id="ARBA00032134"/>
    </source>
</evidence>
<evidence type="ECO:0000256" key="4">
    <source>
        <dbReference type="ARBA" id="ARBA00008773"/>
    </source>
</evidence>
<comment type="subcellular location">
    <subcellularLocation>
        <location evidence="3">Cell membrane</location>
        <topology evidence="3">Lipid-anchor</topology>
        <topology evidence="3">GPI-anchor</topology>
    </subcellularLocation>
    <subcellularLocation>
        <location evidence="2">Secreted</location>
        <location evidence="2">Cell wall</location>
    </subcellularLocation>
</comment>
<feature type="signal peptide" evidence="23">
    <location>
        <begin position="1"/>
        <end position="19"/>
    </location>
</feature>
<evidence type="ECO:0000256" key="21">
    <source>
        <dbReference type="ARBA" id="ARBA00032906"/>
    </source>
</evidence>
<keyword evidence="10" id="KW-0336">GPI-anchor</keyword>
<evidence type="ECO:0000256" key="23">
    <source>
        <dbReference type="SAM" id="SignalP"/>
    </source>
</evidence>
<evidence type="ECO:0000256" key="16">
    <source>
        <dbReference type="ARBA" id="ARBA00023288"/>
    </source>
</evidence>
<evidence type="ECO:0000256" key="5">
    <source>
        <dbReference type="ARBA" id="ARBA00012780"/>
    </source>
</evidence>
<evidence type="ECO:0000256" key="6">
    <source>
        <dbReference type="ARBA" id="ARBA00019762"/>
    </source>
</evidence>
<evidence type="ECO:0000256" key="17">
    <source>
        <dbReference type="ARBA" id="ARBA00023316"/>
    </source>
</evidence>
<feature type="chain" id="PRO_5047090516" description="Probable glucan endo-1,3-beta-glucosidase eglC" evidence="23">
    <location>
        <begin position="20"/>
        <end position="314"/>
    </location>
</feature>
<keyword evidence="7" id="KW-1003">Cell membrane</keyword>
<comment type="catalytic activity">
    <reaction evidence="1">
        <text>Hydrolysis of (1-&gt;3)-beta-D-glucosidic linkages in (1-&gt;3)-beta-D-glucans.</text>
        <dbReference type="EC" id="3.2.1.39"/>
    </reaction>
</comment>
<evidence type="ECO:0000313" key="25">
    <source>
        <dbReference type="Proteomes" id="UP001521785"/>
    </source>
</evidence>
<evidence type="ECO:0000256" key="22">
    <source>
        <dbReference type="RuleBase" id="RU004335"/>
    </source>
</evidence>
<dbReference type="Gene3D" id="3.20.20.80">
    <property type="entry name" value="Glycosidases"/>
    <property type="match status" value="1"/>
</dbReference>
<keyword evidence="9" id="KW-0964">Secreted</keyword>
<keyword evidence="13" id="KW-0472">Membrane</keyword>